<dbReference type="InterPro" id="IPR016024">
    <property type="entry name" value="ARM-type_fold"/>
</dbReference>
<sequence length="268" mass="29869">MKRQEVKDYICQQNTVKKVVLLLNHRSEIIVIGVCQLLKNCADTDQHRASIAGVVVGFEKENESGSNQQKQTSDKSSRIRGMGLITRLLKQEVVFGIPQSPQVISAVCGLLWTICAEHVARMLAIKDGVFSKVYRLMQIYSSVAIQPSSQEDTYKNVSLDIIEKISGALLMLLNETNTKMSVVNSGIIQLMIAILGKEQYIQETRKPKLFRLICSCLYKLSNDIFALALMKTQEADKILNSTLNFLIKTGDATVKEMAIVMNAKLGNI</sequence>
<dbReference type="Proteomes" id="UP000324800">
    <property type="component" value="Unassembled WGS sequence"/>
</dbReference>
<protein>
    <submittedName>
        <fullName evidence="1">Uncharacterized protein</fullName>
    </submittedName>
</protein>
<reference evidence="1 2" key="1">
    <citation type="submission" date="2019-03" db="EMBL/GenBank/DDBJ databases">
        <title>Single cell metagenomics reveals metabolic interactions within the superorganism composed of flagellate Streblomastix strix and complex community of Bacteroidetes bacteria on its surface.</title>
        <authorList>
            <person name="Treitli S.C."/>
            <person name="Kolisko M."/>
            <person name="Husnik F."/>
            <person name="Keeling P."/>
            <person name="Hampl V."/>
        </authorList>
    </citation>
    <scope>NUCLEOTIDE SEQUENCE [LARGE SCALE GENOMIC DNA]</scope>
    <source>
        <strain evidence="1">ST1C</strain>
    </source>
</reference>
<dbReference type="SUPFAM" id="SSF48371">
    <property type="entry name" value="ARM repeat"/>
    <property type="match status" value="1"/>
</dbReference>
<organism evidence="1 2">
    <name type="scientific">Streblomastix strix</name>
    <dbReference type="NCBI Taxonomy" id="222440"/>
    <lineage>
        <taxon>Eukaryota</taxon>
        <taxon>Metamonada</taxon>
        <taxon>Preaxostyla</taxon>
        <taxon>Oxymonadida</taxon>
        <taxon>Streblomastigidae</taxon>
        <taxon>Streblomastix</taxon>
    </lineage>
</organism>
<dbReference type="InterPro" id="IPR011989">
    <property type="entry name" value="ARM-like"/>
</dbReference>
<name>A0A5J4VZM6_9EUKA</name>
<evidence type="ECO:0000313" key="2">
    <source>
        <dbReference type="Proteomes" id="UP000324800"/>
    </source>
</evidence>
<gene>
    <name evidence="1" type="ORF">EZS28_016759</name>
</gene>
<accession>A0A5J4VZM6</accession>
<comment type="caution">
    <text evidence="1">The sequence shown here is derived from an EMBL/GenBank/DDBJ whole genome shotgun (WGS) entry which is preliminary data.</text>
</comment>
<dbReference type="Gene3D" id="1.25.10.10">
    <property type="entry name" value="Leucine-rich Repeat Variant"/>
    <property type="match status" value="1"/>
</dbReference>
<dbReference type="OrthoDB" id="10679891at2759"/>
<dbReference type="AlphaFoldDB" id="A0A5J4VZM6"/>
<dbReference type="EMBL" id="SNRW01004262">
    <property type="protein sequence ID" value="KAA6387713.1"/>
    <property type="molecule type" value="Genomic_DNA"/>
</dbReference>
<evidence type="ECO:0000313" key="1">
    <source>
        <dbReference type="EMBL" id="KAA6387713.1"/>
    </source>
</evidence>
<proteinExistence type="predicted"/>